<reference evidence="2 3" key="1">
    <citation type="journal article" date="2023" name="Mol. Biol. Evol.">
        <title>Genomics of Secondarily Temperate Adaptation in the Only Non-Antarctic Icefish.</title>
        <authorList>
            <person name="Rivera-Colon A.G."/>
            <person name="Rayamajhi N."/>
            <person name="Minhas B.F."/>
            <person name="Madrigal G."/>
            <person name="Bilyk K.T."/>
            <person name="Yoon V."/>
            <person name="Hune M."/>
            <person name="Gregory S."/>
            <person name="Cheng C.H.C."/>
            <person name="Catchen J.M."/>
        </authorList>
    </citation>
    <scope>NUCLEOTIDE SEQUENCE [LARGE SCALE GENOMIC DNA]</scope>
    <source>
        <tissue evidence="2">White muscle</tissue>
    </source>
</reference>
<gene>
    <name evidence="2" type="ORF">CgunFtcFv8_006009</name>
</gene>
<organism evidence="2 3">
    <name type="scientific">Champsocephalus gunnari</name>
    <name type="common">Mackerel icefish</name>
    <dbReference type="NCBI Taxonomy" id="52237"/>
    <lineage>
        <taxon>Eukaryota</taxon>
        <taxon>Metazoa</taxon>
        <taxon>Chordata</taxon>
        <taxon>Craniata</taxon>
        <taxon>Vertebrata</taxon>
        <taxon>Euteleostomi</taxon>
        <taxon>Actinopterygii</taxon>
        <taxon>Neopterygii</taxon>
        <taxon>Teleostei</taxon>
        <taxon>Neoteleostei</taxon>
        <taxon>Acanthomorphata</taxon>
        <taxon>Eupercaria</taxon>
        <taxon>Perciformes</taxon>
        <taxon>Notothenioidei</taxon>
        <taxon>Channichthyidae</taxon>
        <taxon>Champsocephalus</taxon>
    </lineage>
</organism>
<feature type="region of interest" description="Disordered" evidence="1">
    <location>
        <begin position="36"/>
        <end position="81"/>
    </location>
</feature>
<sequence length="81" mass="8777">MEIMSPLGFKRLSVCLVDCLKTPGISGNADKISVESLKETEESKEEAGKPNIAPDIASAPEQREDEELETHEVEYGGKASL</sequence>
<evidence type="ECO:0000256" key="1">
    <source>
        <dbReference type="SAM" id="MobiDB-lite"/>
    </source>
</evidence>
<protein>
    <submittedName>
        <fullName evidence="2">Uncharacterized protein</fullName>
    </submittedName>
</protein>
<name>A0AAN8BWF0_CHAGU</name>
<accession>A0AAN8BWF0</accession>
<dbReference type="EMBL" id="JAURVH010001535">
    <property type="protein sequence ID" value="KAK5893105.1"/>
    <property type="molecule type" value="Genomic_DNA"/>
</dbReference>
<proteinExistence type="predicted"/>
<evidence type="ECO:0000313" key="3">
    <source>
        <dbReference type="Proteomes" id="UP001331515"/>
    </source>
</evidence>
<evidence type="ECO:0000313" key="2">
    <source>
        <dbReference type="EMBL" id="KAK5893105.1"/>
    </source>
</evidence>
<comment type="caution">
    <text evidence="2">The sequence shown here is derived from an EMBL/GenBank/DDBJ whole genome shotgun (WGS) entry which is preliminary data.</text>
</comment>
<keyword evidence="3" id="KW-1185">Reference proteome</keyword>
<feature type="compositionally biased region" description="Basic and acidic residues" evidence="1">
    <location>
        <begin position="36"/>
        <end position="48"/>
    </location>
</feature>
<dbReference type="AlphaFoldDB" id="A0AAN8BWF0"/>
<dbReference type="Proteomes" id="UP001331515">
    <property type="component" value="Unassembled WGS sequence"/>
</dbReference>